<feature type="compositionally biased region" description="Low complexity" evidence="1">
    <location>
        <begin position="1"/>
        <end position="37"/>
    </location>
</feature>
<name>A0A9D2K2H1_9FIRM</name>
<reference evidence="2" key="2">
    <citation type="submission" date="2021-04" db="EMBL/GenBank/DDBJ databases">
        <authorList>
            <person name="Gilroy R."/>
        </authorList>
    </citation>
    <scope>NUCLEOTIDE SEQUENCE</scope>
    <source>
        <strain evidence="2">CHK196-3914</strain>
    </source>
</reference>
<reference evidence="2" key="1">
    <citation type="journal article" date="2021" name="PeerJ">
        <title>Extensive microbial diversity within the chicken gut microbiome revealed by metagenomics and culture.</title>
        <authorList>
            <person name="Gilroy R."/>
            <person name="Ravi A."/>
            <person name="Getino M."/>
            <person name="Pursley I."/>
            <person name="Horton D.L."/>
            <person name="Alikhan N.F."/>
            <person name="Baker D."/>
            <person name="Gharbi K."/>
            <person name="Hall N."/>
            <person name="Watson M."/>
            <person name="Adriaenssens E.M."/>
            <person name="Foster-Nyarko E."/>
            <person name="Jarju S."/>
            <person name="Secka A."/>
            <person name="Antonio M."/>
            <person name="Oren A."/>
            <person name="Chaudhuri R.R."/>
            <person name="La Ragione R."/>
            <person name="Hildebrand F."/>
            <person name="Pallen M.J."/>
        </authorList>
    </citation>
    <scope>NUCLEOTIDE SEQUENCE</scope>
    <source>
        <strain evidence="2">CHK196-3914</strain>
    </source>
</reference>
<protein>
    <submittedName>
        <fullName evidence="2">Uncharacterized protein</fullName>
    </submittedName>
</protein>
<dbReference type="EMBL" id="DXAY01000201">
    <property type="protein sequence ID" value="HIZ75293.1"/>
    <property type="molecule type" value="Genomic_DNA"/>
</dbReference>
<dbReference type="InterPro" id="IPR046313">
    <property type="entry name" value="DUF6465"/>
</dbReference>
<evidence type="ECO:0000313" key="3">
    <source>
        <dbReference type="Proteomes" id="UP000824116"/>
    </source>
</evidence>
<comment type="caution">
    <text evidence="2">The sequence shown here is derived from an EMBL/GenBank/DDBJ whole genome shotgun (WGS) entry which is preliminary data.</text>
</comment>
<dbReference type="Pfam" id="PF20069">
    <property type="entry name" value="DUF6465"/>
    <property type="match status" value="1"/>
</dbReference>
<evidence type="ECO:0000256" key="1">
    <source>
        <dbReference type="SAM" id="MobiDB-lite"/>
    </source>
</evidence>
<accession>A0A9D2K2H1</accession>
<organism evidence="2 3">
    <name type="scientific">Candidatus Mediterraneibacter stercoravium</name>
    <dbReference type="NCBI Taxonomy" id="2838685"/>
    <lineage>
        <taxon>Bacteria</taxon>
        <taxon>Bacillati</taxon>
        <taxon>Bacillota</taxon>
        <taxon>Clostridia</taxon>
        <taxon>Lachnospirales</taxon>
        <taxon>Lachnospiraceae</taxon>
        <taxon>Mediterraneibacter</taxon>
    </lineage>
</organism>
<dbReference type="AlphaFoldDB" id="A0A9D2K2H1"/>
<proteinExistence type="predicted"/>
<evidence type="ECO:0000313" key="2">
    <source>
        <dbReference type="EMBL" id="HIZ75293.1"/>
    </source>
</evidence>
<gene>
    <name evidence="2" type="ORF">H9723_08665</name>
</gene>
<dbReference type="Proteomes" id="UP000824116">
    <property type="component" value="Unassembled WGS sequence"/>
</dbReference>
<sequence>MDTKTTTAKTATAAAKKAKTSTSAKTTKTAKTASPAARAKRTQPEISFYLQYADREYSFAEIRQLVLDKCEAEEMDPKDLRIYVKPGDDKAYYTCAGGSSSIAL</sequence>
<feature type="region of interest" description="Disordered" evidence="1">
    <location>
        <begin position="1"/>
        <end position="41"/>
    </location>
</feature>